<dbReference type="EMBL" id="JAOPKC010000035">
    <property type="protein sequence ID" value="MCU4719630.1"/>
    <property type="molecule type" value="Genomic_DNA"/>
</dbReference>
<evidence type="ECO:0000259" key="1">
    <source>
        <dbReference type="PROSITE" id="PS51740"/>
    </source>
</evidence>
<dbReference type="Proteomes" id="UP001208186">
    <property type="component" value="Unassembled WGS sequence"/>
</dbReference>
<dbReference type="SUPFAM" id="SSF89447">
    <property type="entry name" value="AbrB/MazE/MraZ-like"/>
    <property type="match status" value="1"/>
</dbReference>
<gene>
    <name evidence="3" type="ORF">OB914_16345</name>
    <name evidence="2" type="ORF">OB916_16425</name>
</gene>
<name>A0AAE3LG19_9EURY</name>
<evidence type="ECO:0000313" key="4">
    <source>
        <dbReference type="Proteomes" id="UP001208186"/>
    </source>
</evidence>
<dbReference type="EMBL" id="JAOPKD010000030">
    <property type="protein sequence ID" value="MCU4728521.1"/>
    <property type="molecule type" value="Genomic_DNA"/>
</dbReference>
<reference evidence="3" key="1">
    <citation type="submission" date="2023-02" db="EMBL/GenBank/DDBJ databases">
        <title>Enrichment on poylsaccharides allowed isolation of novel metabolic and taxonomic groups of Haloarchaea.</title>
        <authorList>
            <person name="Sorokin D.Y."/>
            <person name="Elcheninov A.G."/>
            <person name="Khizhniak T.V."/>
            <person name="Kolganova T.V."/>
            <person name="Kublanov I.V."/>
        </authorList>
    </citation>
    <scope>NUCLEOTIDE SEQUENCE</scope>
    <source>
        <strain evidence="2 4">HArc-curdl5-1</strain>
        <strain evidence="3">HArc-curdl7</strain>
    </source>
</reference>
<dbReference type="RefSeq" id="WP_315910376.1">
    <property type="nucleotide sequence ID" value="NZ_JAOPKC010000035.1"/>
</dbReference>
<dbReference type="PROSITE" id="PS51740">
    <property type="entry name" value="SPOVT_ABRB"/>
    <property type="match status" value="1"/>
</dbReference>
<dbReference type="SMART" id="SM00966">
    <property type="entry name" value="SpoVT_AbrB"/>
    <property type="match status" value="1"/>
</dbReference>
<organism evidence="3 5">
    <name type="scientific">Halapricum hydrolyticum</name>
    <dbReference type="NCBI Taxonomy" id="2979991"/>
    <lineage>
        <taxon>Archaea</taxon>
        <taxon>Methanobacteriati</taxon>
        <taxon>Methanobacteriota</taxon>
        <taxon>Stenosarchaea group</taxon>
        <taxon>Halobacteria</taxon>
        <taxon>Halobacteriales</taxon>
        <taxon>Haloarculaceae</taxon>
        <taxon>Halapricum</taxon>
    </lineage>
</organism>
<protein>
    <submittedName>
        <fullName evidence="3">AbrB/MazE/SpoVT family DNA-binding domain-containing protein</fullName>
    </submittedName>
</protein>
<feature type="domain" description="SpoVT-AbrB" evidence="1">
    <location>
        <begin position="2"/>
        <end position="43"/>
    </location>
</feature>
<keyword evidence="4" id="KW-1185">Reference proteome</keyword>
<accession>A0AAE3LG19</accession>
<comment type="caution">
    <text evidence="3">The sequence shown here is derived from an EMBL/GenBank/DDBJ whole genome shotgun (WGS) entry which is preliminary data.</text>
</comment>
<evidence type="ECO:0000313" key="5">
    <source>
        <dbReference type="Proteomes" id="UP001209746"/>
    </source>
</evidence>
<evidence type="ECO:0000313" key="3">
    <source>
        <dbReference type="EMBL" id="MCU4728521.1"/>
    </source>
</evidence>
<dbReference type="AlphaFoldDB" id="A0AAE3LG19"/>
<dbReference type="InterPro" id="IPR007159">
    <property type="entry name" value="SpoVT-AbrB_dom"/>
</dbReference>
<dbReference type="InterPro" id="IPR037914">
    <property type="entry name" value="SpoVT-AbrB_sf"/>
</dbReference>
<proteinExistence type="predicted"/>
<dbReference type="Proteomes" id="UP001209746">
    <property type="component" value="Unassembled WGS sequence"/>
</dbReference>
<evidence type="ECO:0000313" key="2">
    <source>
        <dbReference type="EMBL" id="MCU4719630.1"/>
    </source>
</evidence>
<dbReference type="GO" id="GO:0003677">
    <property type="term" value="F:DNA binding"/>
    <property type="evidence" value="ECO:0007669"/>
    <property type="project" value="UniProtKB-KW"/>
</dbReference>
<sequence>MSRTATVDERGRLTIPREIREAHGDRYRIVALDDRVELIPLGEDPIEGFRTAVGDAFDEPSIAAIKREARDAAREDAIEDGTDD</sequence>
<keyword evidence="3" id="KW-0238">DNA-binding</keyword>